<dbReference type="Pfam" id="PF04717">
    <property type="entry name" value="Phage_base_V"/>
    <property type="match status" value="1"/>
</dbReference>
<proteinExistence type="inferred from homology"/>
<keyword evidence="4" id="KW-1185">Reference proteome</keyword>
<dbReference type="InterPro" id="IPR006533">
    <property type="entry name" value="T6SS_Vgr_RhsGE"/>
</dbReference>
<dbReference type="NCBIfam" id="TIGR01646">
    <property type="entry name" value="vgr_GE"/>
    <property type="match status" value="1"/>
</dbReference>
<dbReference type="Gene3D" id="2.30.110.50">
    <property type="match status" value="1"/>
</dbReference>
<evidence type="ECO:0000256" key="1">
    <source>
        <dbReference type="ARBA" id="ARBA00005558"/>
    </source>
</evidence>
<feature type="domain" description="Gp5/Type VI secretion system Vgr protein OB-fold" evidence="2">
    <location>
        <begin position="378"/>
        <end position="444"/>
    </location>
</feature>
<dbReference type="EMBL" id="AM746676">
    <property type="protein sequence ID" value="CAN98491.1"/>
    <property type="molecule type" value="Genomic_DNA"/>
</dbReference>
<protein>
    <recommendedName>
        <fullName evidence="2">Gp5/Type VI secretion system Vgr protein OB-fold domain-containing protein</fullName>
    </recommendedName>
</protein>
<dbReference type="HOGENOM" id="CLU_004121_7_3_7"/>
<sequence length="481" mass="53729">MRLDSSDFSCDLLRVRGVHGREAIGQLFSYDIDVVCSDGAELSIEQVLGAAASLVFEVEGADERTVYGMIAEVEDRHETETAFRSYRLRLAPRAFRATLVELQQVFLDISVPELIQHKLAMVGLGPEDMVMRLYRDHPRREMIVQYKETDLAFISRLAEHLGISFFFEHESGRDVMVFTDEPTGFQPLPGGDVVVFRPRGERRDVFELREQARAFPATYVMQEYNYRTPRLDMTAAHESPAGLGGGVVEYGAHHKTPEEGQQLARIRAEERASSSRYFECQSDELRLIPGAVFALAGHPRLDGERFLAVEVEHRAVQPVAVEGGAGGEQEYVNRARLVRAAQAYRPPRTAPRPKIHGVVTALVEPLPDGEIGEVSPIDEQGRYRVRFHFDAGDPASRAFPSRLVRMIQPHAGPNYGIHFPLKPGIEVLMVFVDGDPDRPMIVGAAPNPITPSPVTREVNLMHRIETSTGILIEMRDCAPRG</sequence>
<name>A9FT47_SORC5</name>
<dbReference type="SUPFAM" id="SSF69255">
    <property type="entry name" value="gp5 N-terminal domain-like"/>
    <property type="match status" value="1"/>
</dbReference>
<dbReference type="Gene3D" id="3.55.50.10">
    <property type="entry name" value="Baseplate protein-like domains"/>
    <property type="match status" value="1"/>
</dbReference>
<comment type="similarity">
    <text evidence="1">Belongs to the VgrG protein family.</text>
</comment>
<dbReference type="Pfam" id="PF05954">
    <property type="entry name" value="Phage_GPD"/>
    <property type="match status" value="1"/>
</dbReference>
<dbReference type="eggNOG" id="COG3501">
    <property type="taxonomic scope" value="Bacteria"/>
</dbReference>
<dbReference type="AlphaFoldDB" id="A9FT47"/>
<evidence type="ECO:0000259" key="2">
    <source>
        <dbReference type="Pfam" id="PF04717"/>
    </source>
</evidence>
<accession>A9FT47</accession>
<dbReference type="InterPro" id="IPR037026">
    <property type="entry name" value="Vgr_OB-fold_dom_sf"/>
</dbReference>
<dbReference type="Proteomes" id="UP000002139">
    <property type="component" value="Chromosome"/>
</dbReference>
<reference evidence="3 4" key="1">
    <citation type="journal article" date="2007" name="Nat. Biotechnol.">
        <title>Complete genome sequence of the myxobacterium Sorangium cellulosum.</title>
        <authorList>
            <person name="Schneiker S."/>
            <person name="Perlova O."/>
            <person name="Kaiser O."/>
            <person name="Gerth K."/>
            <person name="Alici A."/>
            <person name="Altmeyer M.O."/>
            <person name="Bartels D."/>
            <person name="Bekel T."/>
            <person name="Beyer S."/>
            <person name="Bode E."/>
            <person name="Bode H.B."/>
            <person name="Bolten C.J."/>
            <person name="Choudhuri J.V."/>
            <person name="Doss S."/>
            <person name="Elnakady Y.A."/>
            <person name="Frank B."/>
            <person name="Gaigalat L."/>
            <person name="Goesmann A."/>
            <person name="Groeger C."/>
            <person name="Gross F."/>
            <person name="Jelsbak L."/>
            <person name="Jelsbak L."/>
            <person name="Kalinowski J."/>
            <person name="Kegler C."/>
            <person name="Knauber T."/>
            <person name="Konietzny S."/>
            <person name="Kopp M."/>
            <person name="Krause L."/>
            <person name="Krug D."/>
            <person name="Linke B."/>
            <person name="Mahmud T."/>
            <person name="Martinez-Arias R."/>
            <person name="McHardy A.C."/>
            <person name="Merai M."/>
            <person name="Meyer F."/>
            <person name="Mormann S."/>
            <person name="Munoz-Dorado J."/>
            <person name="Perez J."/>
            <person name="Pradella S."/>
            <person name="Rachid S."/>
            <person name="Raddatz G."/>
            <person name="Rosenau F."/>
            <person name="Rueckert C."/>
            <person name="Sasse F."/>
            <person name="Scharfe M."/>
            <person name="Schuster S.C."/>
            <person name="Suen G."/>
            <person name="Treuner-Lange A."/>
            <person name="Velicer G.J."/>
            <person name="Vorholter F.-J."/>
            <person name="Weissman K.J."/>
            <person name="Welch R.D."/>
            <person name="Wenzel S.C."/>
            <person name="Whitworth D.E."/>
            <person name="Wilhelm S."/>
            <person name="Wittmann C."/>
            <person name="Bloecker H."/>
            <person name="Puehler A."/>
            <person name="Mueller R."/>
        </authorList>
    </citation>
    <scope>NUCLEOTIDE SEQUENCE [LARGE SCALE GENOMIC DNA]</scope>
    <source>
        <strain evidence="4">So ce56</strain>
    </source>
</reference>
<dbReference type="InterPro" id="IPR017847">
    <property type="entry name" value="T6SS_RhsGE_Vgr_subset"/>
</dbReference>
<dbReference type="NCBIfam" id="TIGR03361">
    <property type="entry name" value="VI_Rhs_Vgr"/>
    <property type="match status" value="1"/>
</dbReference>
<dbReference type="BioCyc" id="SCEL448385:SCE_RS42630-MONOMER"/>
<evidence type="ECO:0000313" key="4">
    <source>
        <dbReference type="Proteomes" id="UP000002139"/>
    </source>
</evidence>
<dbReference type="Gene3D" id="2.40.50.230">
    <property type="entry name" value="Gp5 N-terminal domain"/>
    <property type="match status" value="1"/>
</dbReference>
<organism evidence="3 4">
    <name type="scientific">Sorangium cellulosum (strain So ce56)</name>
    <name type="common">Polyangium cellulosum (strain So ce56)</name>
    <dbReference type="NCBI Taxonomy" id="448385"/>
    <lineage>
        <taxon>Bacteria</taxon>
        <taxon>Pseudomonadati</taxon>
        <taxon>Myxococcota</taxon>
        <taxon>Polyangia</taxon>
        <taxon>Polyangiales</taxon>
        <taxon>Polyangiaceae</taxon>
        <taxon>Sorangium</taxon>
    </lineage>
</organism>
<dbReference type="Gene3D" id="4.10.220.110">
    <property type="match status" value="1"/>
</dbReference>
<evidence type="ECO:0000313" key="3">
    <source>
        <dbReference type="EMBL" id="CAN98491.1"/>
    </source>
</evidence>
<dbReference type="InterPro" id="IPR006531">
    <property type="entry name" value="Gp5/Vgr_OB"/>
</dbReference>
<dbReference type="SUPFAM" id="SSF69279">
    <property type="entry name" value="Phage tail proteins"/>
    <property type="match status" value="2"/>
</dbReference>
<dbReference type="STRING" id="448385.sce8321"/>
<dbReference type="KEGG" id="scl:sce8321"/>
<gene>
    <name evidence="3" type="ordered locus">sce8321</name>
</gene>